<dbReference type="AlphaFoldDB" id="A0A024H3L8"/>
<dbReference type="RefSeq" id="WP_050055273.1">
    <property type="nucleotide sequence ID" value="NZ_CAQI01000044.1"/>
</dbReference>
<dbReference type="InterPro" id="IPR001466">
    <property type="entry name" value="Beta-lactam-related"/>
</dbReference>
<dbReference type="EC" id="3.1.1.1" evidence="2"/>
<evidence type="ECO:0000259" key="1">
    <source>
        <dbReference type="Pfam" id="PF00144"/>
    </source>
</evidence>
<dbReference type="GO" id="GO:0106435">
    <property type="term" value="F:carboxylesterase activity"/>
    <property type="evidence" value="ECO:0007669"/>
    <property type="project" value="UniProtKB-EC"/>
</dbReference>
<comment type="caution">
    <text evidence="2">The sequence shown here is derived from an EMBL/GenBank/DDBJ whole genome shotgun (WGS) entry which is preliminary data.</text>
</comment>
<dbReference type="PANTHER" id="PTHR43319:SF3">
    <property type="entry name" value="BETA-LACTAMASE-RELATED DOMAIN-CONTAINING PROTEIN"/>
    <property type="match status" value="1"/>
</dbReference>
<feature type="domain" description="Beta-lactamase-related" evidence="1">
    <location>
        <begin position="18"/>
        <end position="358"/>
    </location>
</feature>
<sequence length="369" mass="39287">MQISQGFVAPGFANVQELFESLLAEDPQYSAQLAAYRNGAQVVQLAGGPDMDQETITGAYSCSKGVAAMVIALLVQDGLLDLDAPVAKYWPEFAVHGKDRLLVRQALSHQAGLMGVEGGFALDEFTTAEAAARLAAAQPSWQPGRQFGYHALTIGIIMEELCRRTAGESLQSIYDRRIRTALGIDFFLGLPAELEPRYRDVLYTAAADEPWVDPLSLEGLNSNAPVSTIMELPNIRSVRSAGMSAAGGVGSAEGLARLYAAATTGVDGTQGFLTPQTLELMSQEQVWGLDRSSGLDNAFAVVFMKPHPSRNFGSHRAFGHEGANAALGFADPAYGLGFGYVPRRAEDGRTPGKAHRLAAAVRRSAAVLS</sequence>
<dbReference type="STRING" id="861266.ARTSIC4J27_2299"/>
<name>A0A024H3L8_9MICC</name>
<accession>A0A024H3L8</accession>
<dbReference type="SUPFAM" id="SSF56601">
    <property type="entry name" value="beta-lactamase/transpeptidase-like"/>
    <property type="match status" value="1"/>
</dbReference>
<dbReference type="InterPro" id="IPR052907">
    <property type="entry name" value="Beta-lactamase/esterase"/>
</dbReference>
<protein>
    <submittedName>
        <fullName evidence="2">Beta-lactamase family protein</fullName>
        <ecNumber evidence="2">3.1.1.1</ecNumber>
    </submittedName>
</protein>
<proteinExistence type="predicted"/>
<dbReference type="PANTHER" id="PTHR43319">
    <property type="entry name" value="BETA-LACTAMASE-RELATED"/>
    <property type="match status" value="1"/>
</dbReference>
<dbReference type="Gene3D" id="3.40.710.10">
    <property type="entry name" value="DD-peptidase/beta-lactamase superfamily"/>
    <property type="match status" value="1"/>
</dbReference>
<dbReference type="Pfam" id="PF00144">
    <property type="entry name" value="Beta-lactamase"/>
    <property type="match status" value="1"/>
</dbReference>
<organism evidence="2 3">
    <name type="scientific">Pseudarthrobacter siccitolerans</name>
    <dbReference type="NCBI Taxonomy" id="861266"/>
    <lineage>
        <taxon>Bacteria</taxon>
        <taxon>Bacillati</taxon>
        <taxon>Actinomycetota</taxon>
        <taxon>Actinomycetes</taxon>
        <taxon>Micrococcales</taxon>
        <taxon>Micrococcaceae</taxon>
        <taxon>Pseudarthrobacter</taxon>
    </lineage>
</organism>
<keyword evidence="2" id="KW-0378">Hydrolase</keyword>
<evidence type="ECO:0000313" key="2">
    <source>
        <dbReference type="EMBL" id="CCQ46336.1"/>
    </source>
</evidence>
<dbReference type="EMBL" id="CAQI01000044">
    <property type="protein sequence ID" value="CCQ46336.1"/>
    <property type="molecule type" value="Genomic_DNA"/>
</dbReference>
<gene>
    <name evidence="2" type="primary">estA</name>
    <name evidence="2" type="ORF">ARTSIC4J27_2299</name>
</gene>
<keyword evidence="3" id="KW-1185">Reference proteome</keyword>
<dbReference type="Proteomes" id="UP000035722">
    <property type="component" value="Unassembled WGS sequence"/>
</dbReference>
<evidence type="ECO:0000313" key="3">
    <source>
        <dbReference type="Proteomes" id="UP000035722"/>
    </source>
</evidence>
<dbReference type="InterPro" id="IPR012338">
    <property type="entry name" value="Beta-lactam/transpept-like"/>
</dbReference>
<reference evidence="3" key="1">
    <citation type="journal article" date="2014" name="Genome Announc.">
        <title>Genome Sequence of Arthrobacter siccitolerans 4J27, a Xeroprotectant-Producing Desiccation-Tolerant Microorganism.</title>
        <authorList>
            <person name="Manzanera M."/>
            <person name="Santa-Cruz-Calvo L."/>
            <person name="Vilchez J.I."/>
            <person name="Garcia-Fontana C."/>
            <person name="Silva-Castro G.A."/>
            <person name="Calvo C."/>
            <person name="Gonzalez-Lopez J."/>
        </authorList>
    </citation>
    <scope>NUCLEOTIDE SEQUENCE [LARGE SCALE GENOMIC DNA]</scope>
    <source>
        <strain evidence="3">4J27</strain>
    </source>
</reference>
<dbReference type="OrthoDB" id="3422781at2"/>